<organism evidence="8 9">
    <name type="scientific">Micromonospora violae</name>
    <dbReference type="NCBI Taxonomy" id="1278207"/>
    <lineage>
        <taxon>Bacteria</taxon>
        <taxon>Bacillati</taxon>
        <taxon>Actinomycetota</taxon>
        <taxon>Actinomycetes</taxon>
        <taxon>Micromonosporales</taxon>
        <taxon>Micromonosporaceae</taxon>
        <taxon>Micromonospora</taxon>
    </lineage>
</organism>
<dbReference type="AlphaFoldDB" id="A0A4Q7UHI7"/>
<keyword evidence="3" id="KW-0813">Transport</keyword>
<evidence type="ECO:0000313" key="9">
    <source>
        <dbReference type="Proteomes" id="UP000293781"/>
    </source>
</evidence>
<reference evidence="8 9" key="1">
    <citation type="submission" date="2019-02" db="EMBL/GenBank/DDBJ databases">
        <title>Sequencing the genomes of 1000 actinobacteria strains.</title>
        <authorList>
            <person name="Klenk H.-P."/>
        </authorList>
    </citation>
    <scope>NUCLEOTIDE SEQUENCE [LARGE SCALE GENOMIC DNA]</scope>
    <source>
        <strain evidence="8 9">DSM 45888</strain>
    </source>
</reference>
<dbReference type="PANTHER" id="PTHR42711:SF5">
    <property type="entry name" value="ABC TRANSPORTER ATP-BINDING PROTEIN NATA"/>
    <property type="match status" value="1"/>
</dbReference>
<dbReference type="PANTHER" id="PTHR42711">
    <property type="entry name" value="ABC TRANSPORTER ATP-BINDING PROTEIN"/>
    <property type="match status" value="1"/>
</dbReference>
<evidence type="ECO:0000256" key="4">
    <source>
        <dbReference type="ARBA" id="ARBA00022741"/>
    </source>
</evidence>
<evidence type="ECO:0000256" key="2">
    <source>
        <dbReference type="ARBA" id="ARBA00005417"/>
    </source>
</evidence>
<proteinExistence type="inferred from homology"/>
<evidence type="ECO:0000256" key="5">
    <source>
        <dbReference type="ARBA" id="ARBA00022840"/>
    </source>
</evidence>
<dbReference type="InterPro" id="IPR003439">
    <property type="entry name" value="ABC_transporter-like_ATP-bd"/>
</dbReference>
<sequence>MPNSGGSPAAVEVADLVKRYPGSTSAAVDGLSFTVAPGEIFGLLGPNGAGKSTTIGVLTTRLRASGGRAFVGGIDVVGDPVAARAQLAVVPQHNNLDRSLTPRQNLLYHAAYHGVGRAARNARADALLDRFGLKDRADKRIEAYSGGMVQRLMIARALIHEPAVLFLDEPTNALDPQSRRLIWSRIREMRGRGVTVVLTTHQMNAAAALVDRVGIVDHGRLLTADTPGNLVRGLAGRSILDLTVTPAALDEPDELLGALSDVSGVRKGERLAAPPPPGAAAAKLRSGLDLGGGSGFGAGTPAALAALARERGVATLAPDPGGRTRVRIRLHLAADPATVLGPALTVLTTRSATLTDVHIAEPNLEDVFIGLTGRDPR</sequence>
<dbReference type="InterPro" id="IPR050763">
    <property type="entry name" value="ABC_transporter_ATP-binding"/>
</dbReference>
<dbReference type="Gene3D" id="3.40.50.300">
    <property type="entry name" value="P-loop containing nucleotide triphosphate hydrolases"/>
    <property type="match status" value="1"/>
</dbReference>
<evidence type="ECO:0000313" key="8">
    <source>
        <dbReference type="EMBL" id="RZT79731.1"/>
    </source>
</evidence>
<dbReference type="SUPFAM" id="SSF52540">
    <property type="entry name" value="P-loop containing nucleoside triphosphate hydrolases"/>
    <property type="match status" value="1"/>
</dbReference>
<dbReference type="GO" id="GO:0005886">
    <property type="term" value="C:plasma membrane"/>
    <property type="evidence" value="ECO:0007669"/>
    <property type="project" value="UniProtKB-SubCell"/>
</dbReference>
<comment type="caution">
    <text evidence="8">The sequence shown here is derived from an EMBL/GenBank/DDBJ whole genome shotgun (WGS) entry which is preliminary data.</text>
</comment>
<dbReference type="RefSeq" id="WP_130402371.1">
    <property type="nucleotide sequence ID" value="NZ_JBEZZO010000011.1"/>
</dbReference>
<dbReference type="GO" id="GO:0046677">
    <property type="term" value="P:response to antibiotic"/>
    <property type="evidence" value="ECO:0007669"/>
    <property type="project" value="UniProtKB-KW"/>
</dbReference>
<evidence type="ECO:0000259" key="7">
    <source>
        <dbReference type="PROSITE" id="PS50893"/>
    </source>
</evidence>
<name>A0A4Q7UHI7_9ACTN</name>
<evidence type="ECO:0000256" key="3">
    <source>
        <dbReference type="ARBA" id="ARBA00022448"/>
    </source>
</evidence>
<keyword evidence="9" id="KW-1185">Reference proteome</keyword>
<comment type="similarity">
    <text evidence="2">Belongs to the ABC transporter superfamily.</text>
</comment>
<protein>
    <submittedName>
        <fullName evidence="8">ABC-2 type transport system ATP-binding protein</fullName>
    </submittedName>
</protein>
<dbReference type="InterPro" id="IPR027417">
    <property type="entry name" value="P-loop_NTPase"/>
</dbReference>
<feature type="domain" description="ABC transporter" evidence="7">
    <location>
        <begin position="11"/>
        <end position="243"/>
    </location>
</feature>
<evidence type="ECO:0000256" key="6">
    <source>
        <dbReference type="ARBA" id="ARBA00023251"/>
    </source>
</evidence>
<evidence type="ECO:0000256" key="1">
    <source>
        <dbReference type="ARBA" id="ARBA00004202"/>
    </source>
</evidence>
<keyword evidence="4" id="KW-0547">Nucleotide-binding</keyword>
<keyword evidence="6" id="KW-0046">Antibiotic resistance</keyword>
<dbReference type="EMBL" id="SHKK01000001">
    <property type="protein sequence ID" value="RZT79731.1"/>
    <property type="molecule type" value="Genomic_DNA"/>
</dbReference>
<dbReference type="InterPro" id="IPR003593">
    <property type="entry name" value="AAA+_ATPase"/>
</dbReference>
<dbReference type="Pfam" id="PF00005">
    <property type="entry name" value="ABC_tran"/>
    <property type="match status" value="1"/>
</dbReference>
<gene>
    <name evidence="8" type="ORF">EV382_2964</name>
</gene>
<dbReference type="SMART" id="SM00382">
    <property type="entry name" value="AAA"/>
    <property type="match status" value="1"/>
</dbReference>
<keyword evidence="5 8" id="KW-0067">ATP-binding</keyword>
<comment type="subcellular location">
    <subcellularLocation>
        <location evidence="1">Cell membrane</location>
        <topology evidence="1">Peripheral membrane protein</topology>
    </subcellularLocation>
</comment>
<dbReference type="OrthoDB" id="9804819at2"/>
<accession>A0A4Q7UHI7</accession>
<dbReference type="GO" id="GO:0016887">
    <property type="term" value="F:ATP hydrolysis activity"/>
    <property type="evidence" value="ECO:0007669"/>
    <property type="project" value="InterPro"/>
</dbReference>
<dbReference type="GO" id="GO:0005524">
    <property type="term" value="F:ATP binding"/>
    <property type="evidence" value="ECO:0007669"/>
    <property type="project" value="UniProtKB-KW"/>
</dbReference>
<dbReference type="PROSITE" id="PS50893">
    <property type="entry name" value="ABC_TRANSPORTER_2"/>
    <property type="match status" value="1"/>
</dbReference>
<dbReference type="Proteomes" id="UP000293781">
    <property type="component" value="Unassembled WGS sequence"/>
</dbReference>